<keyword evidence="2" id="KW-1185">Reference proteome</keyword>
<dbReference type="EMBL" id="FXUO01000006">
    <property type="protein sequence ID" value="SMP94664.1"/>
    <property type="molecule type" value="Genomic_DNA"/>
</dbReference>
<gene>
    <name evidence="1" type="ORF">SAMN05421679_10667</name>
</gene>
<sequence>MDEINKLSEKVGFKVPLDGFLSVLFGKRIIDIVLFDKKLKSRFEDYKEISMKSFFIKKFGIKYFEILDKHTT</sequence>
<protein>
    <submittedName>
        <fullName evidence="1">Uncharacterized protein</fullName>
    </submittedName>
</protein>
<accession>A0ABY1R3W1</accession>
<reference evidence="1 2" key="1">
    <citation type="submission" date="2017-05" db="EMBL/GenBank/DDBJ databases">
        <authorList>
            <person name="Varghese N."/>
            <person name="Submissions S."/>
        </authorList>
    </citation>
    <scope>NUCLEOTIDE SEQUENCE [LARGE SCALE GENOMIC DNA]</scope>
    <source>
        <strain evidence="1 2">DSM 18015</strain>
    </source>
</reference>
<evidence type="ECO:0000313" key="1">
    <source>
        <dbReference type="EMBL" id="SMP94664.1"/>
    </source>
</evidence>
<evidence type="ECO:0000313" key="2">
    <source>
        <dbReference type="Proteomes" id="UP001158050"/>
    </source>
</evidence>
<dbReference type="Proteomes" id="UP001158050">
    <property type="component" value="Unassembled WGS sequence"/>
</dbReference>
<comment type="caution">
    <text evidence="1">The sequence shown here is derived from an EMBL/GenBank/DDBJ whole genome shotgun (WGS) entry which is preliminary data.</text>
</comment>
<organism evidence="1 2">
    <name type="scientific">Epilithonimonas pallida</name>
    <dbReference type="NCBI Taxonomy" id="373671"/>
    <lineage>
        <taxon>Bacteria</taxon>
        <taxon>Pseudomonadati</taxon>
        <taxon>Bacteroidota</taxon>
        <taxon>Flavobacteriia</taxon>
        <taxon>Flavobacteriales</taxon>
        <taxon>Weeksellaceae</taxon>
        <taxon>Chryseobacterium group</taxon>
        <taxon>Epilithonimonas</taxon>
    </lineage>
</organism>
<name>A0ABY1R3W1_9FLAO</name>
<dbReference type="RefSeq" id="WP_283417253.1">
    <property type="nucleotide sequence ID" value="NZ_FXUO01000006.1"/>
</dbReference>
<proteinExistence type="predicted"/>